<evidence type="ECO:0000313" key="4">
    <source>
        <dbReference type="Proteomes" id="UP000320209"/>
    </source>
</evidence>
<proteinExistence type="predicted"/>
<evidence type="ECO:0000256" key="1">
    <source>
        <dbReference type="SAM" id="MobiDB-lite"/>
    </source>
</evidence>
<evidence type="ECO:0000259" key="2">
    <source>
        <dbReference type="Pfam" id="PF14016"/>
    </source>
</evidence>
<evidence type="ECO:0000313" key="3">
    <source>
        <dbReference type="EMBL" id="TQL70487.1"/>
    </source>
</evidence>
<sequence>MQRSGRAARLTDGRWLSALHLLLGGAKMRHVRLLVVGTGILCALALGGCGSTTDGAVDASQPASETADPTDATSAPSSSTQSSPAATGGSPVGTESPSSSSKAASKPAAADPVTPKCTDPDLKAGYRSTDAGAGSRFGEITLTNVSDHACALAGFGGLSYVGGGDGDQVGKPATREGSWRKVIMKPGQVAVSAISEGTAANYPSSTCKPTKVDGFRVYVPDSYDSQFVAHKTTGCASKKVSLLSHKAFH</sequence>
<gene>
    <name evidence="3" type="ORF">FB381_4422</name>
</gene>
<name>A0A543AD33_9ACTN</name>
<keyword evidence="4" id="KW-1185">Reference proteome</keyword>
<comment type="caution">
    <text evidence="3">The sequence shown here is derived from an EMBL/GenBank/DDBJ whole genome shotgun (WGS) entry which is preliminary data.</text>
</comment>
<protein>
    <submittedName>
        <fullName evidence="3">Uncharacterized protein DUF4232</fullName>
    </submittedName>
</protein>
<reference evidence="3 4" key="1">
    <citation type="submission" date="2019-06" db="EMBL/GenBank/DDBJ databases">
        <title>Sequencing the genomes of 1000 actinobacteria strains.</title>
        <authorList>
            <person name="Klenk H.-P."/>
        </authorList>
    </citation>
    <scope>NUCLEOTIDE SEQUENCE [LARGE SCALE GENOMIC DNA]</scope>
    <source>
        <strain evidence="3 4">DSM 25218</strain>
    </source>
</reference>
<accession>A0A543AD33</accession>
<organism evidence="3 4">
    <name type="scientific">Nocardioides albertanoniae</name>
    <dbReference type="NCBI Taxonomy" id="1175486"/>
    <lineage>
        <taxon>Bacteria</taxon>
        <taxon>Bacillati</taxon>
        <taxon>Actinomycetota</taxon>
        <taxon>Actinomycetes</taxon>
        <taxon>Propionibacteriales</taxon>
        <taxon>Nocardioidaceae</taxon>
        <taxon>Nocardioides</taxon>
    </lineage>
</organism>
<feature type="domain" description="DUF4232" evidence="2">
    <location>
        <begin position="117"/>
        <end position="240"/>
    </location>
</feature>
<feature type="region of interest" description="Disordered" evidence="1">
    <location>
        <begin position="53"/>
        <end position="122"/>
    </location>
</feature>
<dbReference type="Proteomes" id="UP000320209">
    <property type="component" value="Unassembled WGS sequence"/>
</dbReference>
<dbReference type="EMBL" id="VFOV01000001">
    <property type="protein sequence ID" value="TQL70487.1"/>
    <property type="molecule type" value="Genomic_DNA"/>
</dbReference>
<dbReference type="InterPro" id="IPR025326">
    <property type="entry name" value="DUF4232"/>
</dbReference>
<dbReference type="Pfam" id="PF14016">
    <property type="entry name" value="DUF4232"/>
    <property type="match status" value="1"/>
</dbReference>
<feature type="compositionally biased region" description="Low complexity" evidence="1">
    <location>
        <begin position="62"/>
        <end position="110"/>
    </location>
</feature>
<dbReference type="AlphaFoldDB" id="A0A543AD33"/>